<dbReference type="Proteomes" id="UP001209682">
    <property type="component" value="Unassembled WGS sequence"/>
</dbReference>
<dbReference type="Gene3D" id="2.40.320.10">
    <property type="entry name" value="Hypothetical Protein Pfu-838710-001"/>
    <property type="match status" value="1"/>
</dbReference>
<reference evidence="3 4" key="1">
    <citation type="submission" date="2022-11" db="EMBL/GenBank/DDBJ databases">
        <title>Acinetobacter entericus sp. nov., isolated from the gut of the plastic-eating larvae of the Coleoptera insect Zophobas atratus.</title>
        <authorList>
            <person name="Dong X."/>
            <person name="Yang Y."/>
        </authorList>
    </citation>
    <scope>NUCLEOTIDE SEQUENCE [LARGE SCALE GENOMIC DNA]</scope>
    <source>
        <strain evidence="3 4">BIT-DXN8</strain>
    </source>
</reference>
<dbReference type="Pfam" id="PF01928">
    <property type="entry name" value="CYTH"/>
    <property type="match status" value="1"/>
</dbReference>
<dbReference type="InterPro" id="IPR033469">
    <property type="entry name" value="CYTH-like_dom_sf"/>
</dbReference>
<organism evidence="3 4">
    <name type="scientific">Acinetobacter entericus</name>
    <dbReference type="NCBI Taxonomy" id="2989714"/>
    <lineage>
        <taxon>Bacteria</taxon>
        <taxon>Pseudomonadati</taxon>
        <taxon>Pseudomonadota</taxon>
        <taxon>Gammaproteobacteria</taxon>
        <taxon>Moraxellales</taxon>
        <taxon>Moraxellaceae</taxon>
        <taxon>Acinetobacter</taxon>
    </lineage>
</organism>
<proteinExistence type="predicted"/>
<protein>
    <submittedName>
        <fullName evidence="3">CYTH and CHAD domain-containing protein</fullName>
    </submittedName>
</protein>
<dbReference type="RefSeq" id="WP_131275908.1">
    <property type="nucleotide sequence ID" value="NZ_JAPEQW010000002.1"/>
</dbReference>
<keyword evidence="4" id="KW-1185">Reference proteome</keyword>
<dbReference type="PANTHER" id="PTHR39569:SF1">
    <property type="entry name" value="INORGANIC TRIPHOSPHATASE"/>
    <property type="match status" value="1"/>
</dbReference>
<dbReference type="PROSITE" id="PS51708">
    <property type="entry name" value="CHAD"/>
    <property type="match status" value="1"/>
</dbReference>
<feature type="domain" description="CYTH" evidence="1">
    <location>
        <begin position="1"/>
        <end position="195"/>
    </location>
</feature>
<dbReference type="InterPro" id="IPR038186">
    <property type="entry name" value="CHAD_dom_sf"/>
</dbReference>
<accession>A0ABT3NE76</accession>
<dbReference type="Pfam" id="PF05235">
    <property type="entry name" value="CHAD"/>
    <property type="match status" value="1"/>
</dbReference>
<dbReference type="SUPFAM" id="SSF55154">
    <property type="entry name" value="CYTH-like phosphatases"/>
    <property type="match status" value="1"/>
</dbReference>
<sequence>MSEIELKFQIPQAKLKALSRYVQQQSPERLQLHAKYFDTADLYLQQHQISLRQRLENEKWLQTLKAPKNNIERIEIETELNPHESNSIGLEPYLQEKSLQAVLLPALQSPLSVQFETQIQRQQILQPFNGSEIEIAFDQGQITANDHAIQIHEIEFELKQGNIRDLIQAILPWIKKYHIWLDSSSKALKGQMLQQSCSAAPVQYQSALKLNAADDCDTALKKIIANCLEHLLPNSSAIASGQFSSEHVHQTRVAIRRLRSALKTFAFESPAVSKAALWQQKLADLFRQFGATRDRDALSESFMPQLIAAGSPIVQLPLLQETETVNIPDIFQIPATTLLLLELIEFAYSPPQKSPKLKKPLNKRLHKMHAHICRAQTQFAHMQDAEKHQLRKRVKTLRYSVEFASSLYSKTKVKTYLKALKPLQDNLGRFNDLSVAYSLFEKNTQQQPEAWFVLGWITAEKQQLEKHIVKSLKCFSQAQPFW</sequence>
<evidence type="ECO:0000313" key="4">
    <source>
        <dbReference type="Proteomes" id="UP001209682"/>
    </source>
</evidence>
<dbReference type="InterPro" id="IPR007899">
    <property type="entry name" value="CHAD_dom"/>
</dbReference>
<dbReference type="EMBL" id="JAPEQW010000002">
    <property type="protein sequence ID" value="MCW8037871.1"/>
    <property type="molecule type" value="Genomic_DNA"/>
</dbReference>
<dbReference type="CDD" id="cd07756">
    <property type="entry name" value="CYTH-like_Pase_CHAD"/>
    <property type="match status" value="1"/>
</dbReference>
<evidence type="ECO:0000313" key="3">
    <source>
        <dbReference type="EMBL" id="MCW8037871.1"/>
    </source>
</evidence>
<feature type="domain" description="CHAD" evidence="2">
    <location>
        <begin position="213"/>
        <end position="482"/>
    </location>
</feature>
<dbReference type="InterPro" id="IPR023577">
    <property type="entry name" value="CYTH_domain"/>
</dbReference>
<dbReference type="SMART" id="SM01118">
    <property type="entry name" value="CYTH"/>
    <property type="match status" value="1"/>
</dbReference>
<gene>
    <name evidence="3" type="ORF">OKC24_01550</name>
</gene>
<dbReference type="Gene3D" id="1.40.20.10">
    <property type="entry name" value="CHAD domain"/>
    <property type="match status" value="1"/>
</dbReference>
<dbReference type="InterPro" id="IPR039013">
    <property type="entry name" value="YgiF"/>
</dbReference>
<comment type="caution">
    <text evidence="3">The sequence shown here is derived from an EMBL/GenBank/DDBJ whole genome shotgun (WGS) entry which is preliminary data.</text>
</comment>
<evidence type="ECO:0000259" key="1">
    <source>
        <dbReference type="PROSITE" id="PS51707"/>
    </source>
</evidence>
<dbReference type="PANTHER" id="PTHR39569">
    <property type="entry name" value="INORGANIC TRIPHOSPHATASE"/>
    <property type="match status" value="1"/>
</dbReference>
<dbReference type="PROSITE" id="PS51707">
    <property type="entry name" value="CYTH"/>
    <property type="match status" value="1"/>
</dbReference>
<evidence type="ECO:0000259" key="2">
    <source>
        <dbReference type="PROSITE" id="PS51708"/>
    </source>
</evidence>
<name>A0ABT3NE76_9GAMM</name>
<dbReference type="SMART" id="SM00880">
    <property type="entry name" value="CHAD"/>
    <property type="match status" value="1"/>
</dbReference>